<accession>A0A447U8E8</accession>
<gene>
    <name evidence="2" type="ORF">NCTC6754_07798</name>
</gene>
<proteinExistence type="predicted"/>
<feature type="region of interest" description="Disordered" evidence="1">
    <location>
        <begin position="59"/>
        <end position="81"/>
    </location>
</feature>
<name>A0A447U8E8_SALET</name>
<evidence type="ECO:0000256" key="1">
    <source>
        <dbReference type="SAM" id="MobiDB-lite"/>
    </source>
</evidence>
<dbReference type="EMBL" id="LR134190">
    <property type="protein sequence ID" value="VEB62403.1"/>
    <property type="molecule type" value="Genomic_DNA"/>
</dbReference>
<protein>
    <submittedName>
        <fullName evidence="2">Uncharacterized protein</fullName>
    </submittedName>
</protein>
<reference evidence="2 3" key="1">
    <citation type="submission" date="2018-12" db="EMBL/GenBank/DDBJ databases">
        <authorList>
            <consortium name="Pathogen Informatics"/>
        </authorList>
    </citation>
    <scope>NUCLEOTIDE SEQUENCE [LARGE SCALE GENOMIC DNA]</scope>
    <source>
        <strain evidence="2 3">NCTC6754</strain>
    </source>
</reference>
<dbReference type="Proteomes" id="UP000269208">
    <property type="component" value="Chromosome"/>
</dbReference>
<organism evidence="2 3">
    <name type="scientific">Salmonella enterica I</name>
    <dbReference type="NCBI Taxonomy" id="59201"/>
    <lineage>
        <taxon>Bacteria</taxon>
        <taxon>Pseudomonadati</taxon>
        <taxon>Pseudomonadota</taxon>
        <taxon>Gammaproteobacteria</taxon>
        <taxon>Enterobacterales</taxon>
        <taxon>Enterobacteriaceae</taxon>
        <taxon>Salmonella</taxon>
    </lineage>
</organism>
<sequence>MRPSPCGNMAGSKRIVKLMRAEEITGKLLLHLLTADGGKGAIHAVAGIVKDPIQTIIGQGRSLHRRHDPRFQGSRDRSTRR</sequence>
<dbReference type="AlphaFoldDB" id="A0A447U8E8"/>
<evidence type="ECO:0000313" key="2">
    <source>
        <dbReference type="EMBL" id="VEB62403.1"/>
    </source>
</evidence>
<feature type="compositionally biased region" description="Basic and acidic residues" evidence="1">
    <location>
        <begin position="69"/>
        <end position="81"/>
    </location>
</feature>
<evidence type="ECO:0000313" key="3">
    <source>
        <dbReference type="Proteomes" id="UP000269208"/>
    </source>
</evidence>